<evidence type="ECO:0000256" key="1">
    <source>
        <dbReference type="SAM" id="Phobius"/>
    </source>
</evidence>
<keyword evidence="3" id="KW-0378">Hydrolase</keyword>
<dbReference type="GO" id="GO:0006508">
    <property type="term" value="P:proteolysis"/>
    <property type="evidence" value="ECO:0007669"/>
    <property type="project" value="UniProtKB-KW"/>
</dbReference>
<dbReference type="GO" id="GO:0080120">
    <property type="term" value="P:CAAX-box protein maturation"/>
    <property type="evidence" value="ECO:0007669"/>
    <property type="project" value="UniProtKB-ARBA"/>
</dbReference>
<feature type="transmembrane region" description="Helical" evidence="1">
    <location>
        <begin position="168"/>
        <end position="185"/>
    </location>
</feature>
<dbReference type="Proteomes" id="UP000031563">
    <property type="component" value="Unassembled WGS sequence"/>
</dbReference>
<dbReference type="InterPro" id="IPR003675">
    <property type="entry name" value="Rce1/LyrA-like_dom"/>
</dbReference>
<evidence type="ECO:0000259" key="2">
    <source>
        <dbReference type="Pfam" id="PF02517"/>
    </source>
</evidence>
<feature type="transmembrane region" description="Helical" evidence="1">
    <location>
        <begin position="14"/>
        <end position="35"/>
    </location>
</feature>
<dbReference type="Pfam" id="PF02517">
    <property type="entry name" value="Rce1-like"/>
    <property type="match status" value="1"/>
</dbReference>
<organism evidence="3 4">
    <name type="scientific">Bacillus thermotolerans</name>
    <name type="common">Quasibacillus thermotolerans</name>
    <dbReference type="NCBI Taxonomy" id="1221996"/>
    <lineage>
        <taxon>Bacteria</taxon>
        <taxon>Bacillati</taxon>
        <taxon>Bacillota</taxon>
        <taxon>Bacilli</taxon>
        <taxon>Bacillales</taxon>
        <taxon>Bacillaceae</taxon>
        <taxon>Bacillus</taxon>
    </lineage>
</organism>
<dbReference type="InterPro" id="IPR052710">
    <property type="entry name" value="CAAX_protease"/>
</dbReference>
<feature type="transmembrane region" description="Helical" evidence="1">
    <location>
        <begin position="94"/>
        <end position="114"/>
    </location>
</feature>
<keyword evidence="1" id="KW-0472">Membrane</keyword>
<evidence type="ECO:0000313" key="4">
    <source>
        <dbReference type="Proteomes" id="UP000031563"/>
    </source>
</evidence>
<keyword evidence="3" id="KW-0645">Protease</keyword>
<protein>
    <submittedName>
        <fullName evidence="3">CAAX amino terminal protease family protein</fullName>
    </submittedName>
</protein>
<keyword evidence="4" id="KW-1185">Reference proteome</keyword>
<feature type="transmembrane region" description="Helical" evidence="1">
    <location>
        <begin position="211"/>
        <end position="232"/>
    </location>
</feature>
<feature type="domain" description="CAAX prenyl protease 2/Lysostaphin resistance protein A-like" evidence="2">
    <location>
        <begin position="139"/>
        <end position="223"/>
    </location>
</feature>
<feature type="transmembrane region" description="Helical" evidence="1">
    <location>
        <begin position="191"/>
        <end position="206"/>
    </location>
</feature>
<dbReference type="EMBL" id="JWIR02000034">
    <property type="protein sequence ID" value="KKB40081.1"/>
    <property type="molecule type" value="Genomic_DNA"/>
</dbReference>
<name>A0A0F5I3J0_BACTR</name>
<reference evidence="3" key="1">
    <citation type="submission" date="2015-02" db="EMBL/GenBank/DDBJ databases">
        <title>Genome Assembly of Bacillaceae bacterium MTCC 8252.</title>
        <authorList>
            <person name="Verma A."/>
            <person name="Khatri I."/>
            <person name="Mual P."/>
            <person name="Subramanian S."/>
            <person name="Krishnamurthi S."/>
        </authorList>
    </citation>
    <scope>NUCLEOTIDE SEQUENCE [LARGE SCALE GENOMIC DNA]</scope>
    <source>
        <strain evidence="3">MTCC 8252</strain>
    </source>
</reference>
<proteinExistence type="predicted"/>
<feature type="transmembrane region" description="Helical" evidence="1">
    <location>
        <begin position="55"/>
        <end position="73"/>
    </location>
</feature>
<dbReference type="PANTHER" id="PTHR36435">
    <property type="entry name" value="SLR1288 PROTEIN"/>
    <property type="match status" value="1"/>
</dbReference>
<accession>A0A0F5I3J0</accession>
<sequence>MIIKKEFIYLKKEYGYILIVYILMQLSALAAFPLLLPLGQAMGIDRPTIIRFLPGYWNVFSFSVALIIIWILLRKANERELERMGQPLSPLLSAIWAVAGVFLAMFAQNIAVMIETMLGIEMGSENTETIMSVVEIVPAMMIVVAIIGPILEEIVFRKVIFGSLYRKYSFWVSALISSAIFSIVHLEPEHFLIYASMGFTFAFLYVKTKRLIVPIFAHVAMNSLVILIQYFYADDIERIRREAEQIQSFAAWLLW</sequence>
<evidence type="ECO:0000313" key="3">
    <source>
        <dbReference type="EMBL" id="KKB40081.1"/>
    </source>
</evidence>
<dbReference type="AlphaFoldDB" id="A0A0F5I3J0"/>
<keyword evidence="1" id="KW-0812">Transmembrane</keyword>
<feature type="transmembrane region" description="Helical" evidence="1">
    <location>
        <begin position="134"/>
        <end position="156"/>
    </location>
</feature>
<comment type="caution">
    <text evidence="3">The sequence shown here is derived from an EMBL/GenBank/DDBJ whole genome shotgun (WGS) entry which is preliminary data.</text>
</comment>
<dbReference type="STRING" id="1221996.QY95_01953"/>
<keyword evidence="1" id="KW-1133">Transmembrane helix</keyword>
<gene>
    <name evidence="3" type="ORF">QY95_01953</name>
</gene>
<dbReference type="GO" id="GO:0004175">
    <property type="term" value="F:endopeptidase activity"/>
    <property type="evidence" value="ECO:0007669"/>
    <property type="project" value="UniProtKB-ARBA"/>
</dbReference>
<dbReference type="PANTHER" id="PTHR36435:SF6">
    <property type="entry name" value="ABORTIVE INFECTION PROTEIN"/>
    <property type="match status" value="1"/>
</dbReference>